<keyword evidence="2" id="KW-1133">Transmembrane helix</keyword>
<dbReference type="Pfam" id="PF07885">
    <property type="entry name" value="Ion_trans_2"/>
    <property type="match status" value="1"/>
</dbReference>
<accession>A0A8J3RZ99</accession>
<evidence type="ECO:0000256" key="2">
    <source>
        <dbReference type="SAM" id="Phobius"/>
    </source>
</evidence>
<dbReference type="GO" id="GO:0034220">
    <property type="term" value="P:monoatomic ion transmembrane transport"/>
    <property type="evidence" value="ECO:0007669"/>
    <property type="project" value="UniProtKB-KW"/>
</dbReference>
<dbReference type="InterPro" id="IPR050721">
    <property type="entry name" value="Trk_Ktr_HKT_K-transport"/>
</dbReference>
<dbReference type="InterPro" id="IPR013099">
    <property type="entry name" value="K_chnl_dom"/>
</dbReference>
<keyword evidence="6" id="KW-1185">Reference proteome</keyword>
<evidence type="ECO:0000313" key="5">
    <source>
        <dbReference type="EMBL" id="GIH83016.1"/>
    </source>
</evidence>
<gene>
    <name evidence="5" type="ORF">Pro02_14240</name>
</gene>
<evidence type="ECO:0000259" key="4">
    <source>
        <dbReference type="Pfam" id="PF07885"/>
    </source>
</evidence>
<dbReference type="OrthoDB" id="9799090at2"/>
<dbReference type="SUPFAM" id="SSF51735">
    <property type="entry name" value="NAD(P)-binding Rossmann-fold domains"/>
    <property type="match status" value="1"/>
</dbReference>
<dbReference type="RefSeq" id="WP_068924870.1">
    <property type="nucleotide sequence ID" value="NZ_BMQP01000003.1"/>
</dbReference>
<keyword evidence="5" id="KW-0406">Ion transport</keyword>
<feature type="domain" description="Potassium channel" evidence="4">
    <location>
        <begin position="47"/>
        <end position="102"/>
    </location>
</feature>
<dbReference type="PANTHER" id="PTHR43833:SF9">
    <property type="entry name" value="POTASSIUM CHANNEL PROTEIN YUGO-RELATED"/>
    <property type="match status" value="1"/>
</dbReference>
<reference evidence="5" key="1">
    <citation type="submission" date="2021-01" db="EMBL/GenBank/DDBJ databases">
        <title>Whole genome shotgun sequence of Planobispora rosea NBRC 15558.</title>
        <authorList>
            <person name="Komaki H."/>
            <person name="Tamura T."/>
        </authorList>
    </citation>
    <scope>NUCLEOTIDE SEQUENCE</scope>
    <source>
        <strain evidence="5">NBRC 15558</strain>
    </source>
</reference>
<comment type="subcellular location">
    <subcellularLocation>
        <location evidence="1">Cell membrane</location>
        <topology evidence="1">Multi-pass membrane protein</topology>
    </subcellularLocation>
</comment>
<protein>
    <submittedName>
        <fullName evidence="5">Potassium channel protein</fullName>
    </submittedName>
</protein>
<dbReference type="AlphaFoldDB" id="A0A8J3RZ99"/>
<dbReference type="PANTHER" id="PTHR43833">
    <property type="entry name" value="POTASSIUM CHANNEL PROTEIN 2-RELATED-RELATED"/>
    <property type="match status" value="1"/>
</dbReference>
<dbReference type="Pfam" id="PF02254">
    <property type="entry name" value="TrkA_N"/>
    <property type="match status" value="1"/>
</dbReference>
<dbReference type="GO" id="GO:0005886">
    <property type="term" value="C:plasma membrane"/>
    <property type="evidence" value="ECO:0007669"/>
    <property type="project" value="UniProtKB-SubCell"/>
</dbReference>
<feature type="domain" description="RCK N-terminal" evidence="3">
    <location>
        <begin position="161"/>
        <end position="229"/>
    </location>
</feature>
<organism evidence="5 6">
    <name type="scientific">Planobispora rosea</name>
    <dbReference type="NCBI Taxonomy" id="35762"/>
    <lineage>
        <taxon>Bacteria</taxon>
        <taxon>Bacillati</taxon>
        <taxon>Actinomycetota</taxon>
        <taxon>Actinomycetes</taxon>
        <taxon>Streptosporangiales</taxon>
        <taxon>Streptosporangiaceae</taxon>
        <taxon>Planobispora</taxon>
    </lineage>
</organism>
<evidence type="ECO:0000256" key="1">
    <source>
        <dbReference type="ARBA" id="ARBA00004651"/>
    </source>
</evidence>
<dbReference type="Gene3D" id="1.10.287.70">
    <property type="match status" value="1"/>
</dbReference>
<feature type="transmembrane region" description="Helical" evidence="2">
    <location>
        <begin position="80"/>
        <end position="101"/>
    </location>
</feature>
<keyword evidence="5" id="KW-0407">Ion channel</keyword>
<proteinExistence type="predicted"/>
<evidence type="ECO:0000313" key="6">
    <source>
        <dbReference type="Proteomes" id="UP000655044"/>
    </source>
</evidence>
<comment type="caution">
    <text evidence="5">The sequence shown here is derived from an EMBL/GenBank/DDBJ whole genome shotgun (WGS) entry which is preliminary data.</text>
</comment>
<dbReference type="SUPFAM" id="SSF81324">
    <property type="entry name" value="Voltage-gated potassium channels"/>
    <property type="match status" value="1"/>
</dbReference>
<dbReference type="Proteomes" id="UP000655044">
    <property type="component" value="Unassembled WGS sequence"/>
</dbReference>
<keyword evidence="2" id="KW-0812">Transmembrane</keyword>
<evidence type="ECO:0000259" key="3">
    <source>
        <dbReference type="Pfam" id="PF02254"/>
    </source>
</evidence>
<dbReference type="InterPro" id="IPR003148">
    <property type="entry name" value="RCK_N"/>
</dbReference>
<dbReference type="EMBL" id="BOOI01000011">
    <property type="protein sequence ID" value="GIH83016.1"/>
    <property type="molecule type" value="Genomic_DNA"/>
</dbReference>
<dbReference type="InterPro" id="IPR036291">
    <property type="entry name" value="NAD(P)-bd_dom_sf"/>
</dbReference>
<keyword evidence="5" id="KW-0813">Transport</keyword>
<feature type="transmembrane region" description="Helical" evidence="2">
    <location>
        <begin position="12"/>
        <end position="32"/>
    </location>
</feature>
<name>A0A8J3RZ99_PLARO</name>
<sequence>MPIFIVRLLARVGLLGTWWTPVAVLGLVYLTSWPLMTLAEPPGSPLVQPANYWWYFVVTAATVGYGDFSPETAAGHVVGAYVIVGGIAALTTVFTKLAAVLERSKGRRMQGSVTVGASGHIVLLGYTPGRTERIVDELIADDPCEIVLCGWEDVPSHPMPDREVAFVRGDLTSEETLRRAGVQRAHSVLVDARDDNEALAVALTADHVAEGAHLVVALRDLGRAQHLRYVDEAVRCVQWHNPHMITEELKDPGITEIYTELMTHGGAGTYSAHLPGALGPVPVERCQIALGRAYGATVLAARADGDLLVNPDWRAVLPPGALLYYVSSRRLTPEEITKALGAAD</sequence>
<dbReference type="Gene3D" id="3.40.50.720">
    <property type="entry name" value="NAD(P)-binding Rossmann-like Domain"/>
    <property type="match status" value="1"/>
</dbReference>
<feature type="transmembrane region" description="Helical" evidence="2">
    <location>
        <begin position="52"/>
        <end position="68"/>
    </location>
</feature>
<keyword evidence="2" id="KW-0472">Membrane</keyword>
<dbReference type="GO" id="GO:0006813">
    <property type="term" value="P:potassium ion transport"/>
    <property type="evidence" value="ECO:0007669"/>
    <property type="project" value="InterPro"/>
</dbReference>